<evidence type="ECO:0000313" key="4">
    <source>
        <dbReference type="Proteomes" id="UP000266841"/>
    </source>
</evidence>
<accession>K0T6B8</accession>
<dbReference type="Proteomes" id="UP000266841">
    <property type="component" value="Unassembled WGS sequence"/>
</dbReference>
<dbReference type="AlphaFoldDB" id="K0T6B8"/>
<proteinExistence type="predicted"/>
<evidence type="ECO:0000256" key="1">
    <source>
        <dbReference type="SAM" id="MobiDB-lite"/>
    </source>
</evidence>
<sequence length="628" mass="68988">MRWLDEVGSLPFTLAPRLAEEGCGGDKGEGGPAPPLPGGPAPRLFGRAPRRNKDREILTGWEVPSGWSDREAFASSFGRHGQYAKGNDVQPFRDGKTGEKCRTSTDGLIKAMSVLSAKSKGGDGSGRRGKEILFFTNDVENPSFLADLSSRHGVPPPVSSLPAFANSSASFRVFSAMERGSSHPLHSHGAAWLGQASGSRLWYLLPPGTPRSEWGPKVNACEYAREGSGVEPPEGAVSCVQRAGEVVYLPRGWVHATCALEGWSVGVGGQGGSPAAYDQDFEVLSPVEEEEYDRGGRVAEEMTKMVDCGVLEQGDVEDYLDSYRVEASKDGVTPPRQPDQGKVVDVEIAVTEKNQPKDSEAEDAGSDWRRFDGDLNEYYNSLERDEHGKRDPNVITSYAVHRWLGPEASMLIHYELVRGEIYGRLLGTTLKDEGEESKVGLRVFDAGCGLGPGLMYLEQKEPSWDLVGHTISSEQHRWITEDLPPHRFVARLRSYDEPLADGDGEDRRYHAIYSIEAAIHSPDLRHTLAQWSSALEPGGIVVLIDDFLSVGVDRDDDPDVELFAKSWLANSVVTTTELSEWSDGIGLALVNDRDLGSEYQVLKRNYRGRRPEVKVQRGLKHQVRCVNK</sequence>
<dbReference type="SUPFAM" id="SSF53335">
    <property type="entry name" value="S-adenosyl-L-methionine-dependent methyltransferases"/>
    <property type="match status" value="1"/>
</dbReference>
<dbReference type="PANTHER" id="PTHR12480">
    <property type="entry name" value="ARGININE DEMETHYLASE AND LYSYL-HYDROXYLASE JMJD"/>
    <property type="match status" value="1"/>
</dbReference>
<dbReference type="InterPro" id="IPR050910">
    <property type="entry name" value="JMJD6_ArgDemeth/LysHydrox"/>
</dbReference>
<dbReference type="OrthoDB" id="45767at2759"/>
<feature type="compositionally biased region" description="Basic and acidic residues" evidence="1">
    <location>
        <begin position="19"/>
        <end position="29"/>
    </location>
</feature>
<dbReference type="EMBL" id="AGNL01003779">
    <property type="protein sequence ID" value="EJK74328.1"/>
    <property type="molecule type" value="Genomic_DNA"/>
</dbReference>
<gene>
    <name evidence="3" type="ORF">THAOC_04000</name>
</gene>
<dbReference type="InterPro" id="IPR003347">
    <property type="entry name" value="JmjC_dom"/>
</dbReference>
<dbReference type="SUPFAM" id="SSF51197">
    <property type="entry name" value="Clavaminate synthase-like"/>
    <property type="match status" value="1"/>
</dbReference>
<feature type="domain" description="JmjC" evidence="2">
    <location>
        <begin position="130"/>
        <end position="288"/>
    </location>
</feature>
<organism evidence="3 4">
    <name type="scientific">Thalassiosira oceanica</name>
    <name type="common">Marine diatom</name>
    <dbReference type="NCBI Taxonomy" id="159749"/>
    <lineage>
        <taxon>Eukaryota</taxon>
        <taxon>Sar</taxon>
        <taxon>Stramenopiles</taxon>
        <taxon>Ochrophyta</taxon>
        <taxon>Bacillariophyta</taxon>
        <taxon>Coscinodiscophyceae</taxon>
        <taxon>Thalassiosirophycidae</taxon>
        <taxon>Thalassiosirales</taxon>
        <taxon>Thalassiosiraceae</taxon>
        <taxon>Thalassiosira</taxon>
    </lineage>
</organism>
<keyword evidence="4" id="KW-1185">Reference proteome</keyword>
<protein>
    <recommendedName>
        <fullName evidence="2">JmjC domain-containing protein</fullName>
    </recommendedName>
</protein>
<dbReference type="Gene3D" id="3.40.50.150">
    <property type="entry name" value="Vaccinia Virus protein VP39"/>
    <property type="match status" value="1"/>
</dbReference>
<dbReference type="eggNOG" id="ENOG502SI91">
    <property type="taxonomic scope" value="Eukaryota"/>
</dbReference>
<dbReference type="PANTHER" id="PTHR12480:SF35">
    <property type="entry name" value="TRANSCRIPTION FACTOR JUMONJI, JMJC DOMAIN-CONTAINING PROTEIN"/>
    <property type="match status" value="1"/>
</dbReference>
<dbReference type="Gene3D" id="2.60.120.650">
    <property type="entry name" value="Cupin"/>
    <property type="match status" value="1"/>
</dbReference>
<feature type="region of interest" description="Disordered" evidence="1">
    <location>
        <begin position="19"/>
        <end position="52"/>
    </location>
</feature>
<comment type="caution">
    <text evidence="3">The sequence shown here is derived from an EMBL/GenBank/DDBJ whole genome shotgun (WGS) entry which is preliminary data.</text>
</comment>
<reference evidence="3 4" key="1">
    <citation type="journal article" date="2012" name="Genome Biol.">
        <title>Genome and low-iron response of an oceanic diatom adapted to chronic iron limitation.</title>
        <authorList>
            <person name="Lommer M."/>
            <person name="Specht M."/>
            <person name="Roy A.S."/>
            <person name="Kraemer L."/>
            <person name="Andreson R."/>
            <person name="Gutowska M.A."/>
            <person name="Wolf J."/>
            <person name="Bergner S.V."/>
            <person name="Schilhabel M.B."/>
            <person name="Klostermeier U.C."/>
            <person name="Beiko R.G."/>
            <person name="Rosenstiel P."/>
            <person name="Hippler M."/>
            <person name="Laroche J."/>
        </authorList>
    </citation>
    <scope>NUCLEOTIDE SEQUENCE [LARGE SCALE GENOMIC DNA]</scope>
    <source>
        <strain evidence="3 4">CCMP1005</strain>
    </source>
</reference>
<dbReference type="Pfam" id="PF13489">
    <property type="entry name" value="Methyltransf_23"/>
    <property type="match status" value="1"/>
</dbReference>
<dbReference type="GO" id="GO:0005737">
    <property type="term" value="C:cytoplasm"/>
    <property type="evidence" value="ECO:0007669"/>
    <property type="project" value="TreeGrafter"/>
</dbReference>
<dbReference type="InterPro" id="IPR029063">
    <property type="entry name" value="SAM-dependent_MTases_sf"/>
</dbReference>
<name>K0T6B8_THAOC</name>
<dbReference type="PROSITE" id="PS51184">
    <property type="entry name" value="JMJC"/>
    <property type="match status" value="1"/>
</dbReference>
<evidence type="ECO:0000313" key="3">
    <source>
        <dbReference type="EMBL" id="EJK74328.1"/>
    </source>
</evidence>
<evidence type="ECO:0000259" key="2">
    <source>
        <dbReference type="PROSITE" id="PS51184"/>
    </source>
</evidence>